<dbReference type="GO" id="GO:0004803">
    <property type="term" value="F:transposase activity"/>
    <property type="evidence" value="ECO:0007669"/>
    <property type="project" value="InterPro"/>
</dbReference>
<organism evidence="3 4">
    <name type="scientific">Anaeromyxobacter dehalogenans (strain 2CP-C)</name>
    <dbReference type="NCBI Taxonomy" id="290397"/>
    <lineage>
        <taxon>Bacteria</taxon>
        <taxon>Pseudomonadati</taxon>
        <taxon>Myxococcota</taxon>
        <taxon>Myxococcia</taxon>
        <taxon>Myxococcales</taxon>
        <taxon>Cystobacterineae</taxon>
        <taxon>Anaeromyxobacteraceae</taxon>
        <taxon>Anaeromyxobacter</taxon>
    </lineage>
</organism>
<dbReference type="AlphaFoldDB" id="Q2IGL1"/>
<sequence>MIRGARQLRFRLSPPRSHGGRRPGAGRKPSGARAGVSHHGRPSVTASSPVHVTLRVLPHVWNLRSQRALRVVEAAFEAATAARSTFRVVHFALEGNHLHLIAEADGSRALSSGMQGLCIRLAKGLNRMMGRRGRVFADRYHARVLGTPSEVRNALAYVLLNHRSHLARLGKTPGRGGVDRFSSGKWFDGWRGGGAGVLDGARRVTAAPRTWLLRTGWRGSTGSPRAERGLLSPDELPASPR</sequence>
<dbReference type="SUPFAM" id="SSF143422">
    <property type="entry name" value="Transposase IS200-like"/>
    <property type="match status" value="1"/>
</dbReference>
<name>Q2IGL1_ANADE</name>
<accession>Q2IGL1</accession>
<feature type="region of interest" description="Disordered" evidence="1">
    <location>
        <begin position="1"/>
        <end position="47"/>
    </location>
</feature>
<dbReference type="PANTHER" id="PTHR34322:SF2">
    <property type="entry name" value="TRANSPOSASE IS200-LIKE DOMAIN-CONTAINING PROTEIN"/>
    <property type="match status" value="1"/>
</dbReference>
<dbReference type="RefSeq" id="WP_011423002.1">
    <property type="nucleotide sequence ID" value="NC_007760.1"/>
</dbReference>
<proteinExistence type="predicted"/>
<dbReference type="EMBL" id="CP000251">
    <property type="protein sequence ID" value="ABC83720.1"/>
    <property type="molecule type" value="Genomic_DNA"/>
</dbReference>
<evidence type="ECO:0000313" key="4">
    <source>
        <dbReference type="Proteomes" id="UP000001935"/>
    </source>
</evidence>
<reference evidence="3" key="1">
    <citation type="submission" date="2006-01" db="EMBL/GenBank/DDBJ databases">
        <title>Complete sequence of Anaeromyxobacter dehalogenans 2CP-C.</title>
        <authorList>
            <consortium name="US DOE Joint Genome Institute"/>
            <person name="Copeland A."/>
            <person name="Lucas S."/>
            <person name="Lapidus A."/>
            <person name="Barry K."/>
            <person name="Detter J.C."/>
            <person name="Glavina T."/>
            <person name="Hammon N."/>
            <person name="Israni S."/>
            <person name="Pitluck S."/>
            <person name="Brettin T."/>
            <person name="Bruce D."/>
            <person name="Han C."/>
            <person name="Tapia R."/>
            <person name="Gilna P."/>
            <person name="Kiss H."/>
            <person name="Schmutz J."/>
            <person name="Larimer F."/>
            <person name="Land M."/>
            <person name="Kyrpides N."/>
            <person name="Anderson I."/>
            <person name="Sanford R.A."/>
            <person name="Ritalahti K.M."/>
            <person name="Thomas H.S."/>
            <person name="Kirby J.R."/>
            <person name="Zhulin I.B."/>
            <person name="Loeffler F.E."/>
            <person name="Richardson P."/>
        </authorList>
    </citation>
    <scope>NUCLEOTIDE SEQUENCE</scope>
    <source>
        <strain evidence="3">2CP-C</strain>
    </source>
</reference>
<dbReference type="OrthoDB" id="9814067at2"/>
<dbReference type="HOGENOM" id="CLU_1173526_0_0_7"/>
<gene>
    <name evidence="3" type="ordered locus">Adeh_3956</name>
</gene>
<dbReference type="Proteomes" id="UP000001935">
    <property type="component" value="Chromosome"/>
</dbReference>
<dbReference type="Gene3D" id="3.30.70.1290">
    <property type="entry name" value="Transposase IS200-like"/>
    <property type="match status" value="1"/>
</dbReference>
<evidence type="ECO:0000313" key="3">
    <source>
        <dbReference type="EMBL" id="ABC83720.1"/>
    </source>
</evidence>
<feature type="domain" description="Transposase IS200-like" evidence="2">
    <location>
        <begin position="45"/>
        <end position="161"/>
    </location>
</feature>
<dbReference type="InterPro" id="IPR002686">
    <property type="entry name" value="Transposase_17"/>
</dbReference>
<dbReference type="GO" id="GO:0003677">
    <property type="term" value="F:DNA binding"/>
    <property type="evidence" value="ECO:0007669"/>
    <property type="project" value="InterPro"/>
</dbReference>
<dbReference type="PANTHER" id="PTHR34322">
    <property type="entry name" value="TRANSPOSASE, Y1_TNP DOMAIN-CONTAINING"/>
    <property type="match status" value="1"/>
</dbReference>
<dbReference type="InterPro" id="IPR036515">
    <property type="entry name" value="Transposase_17_sf"/>
</dbReference>
<dbReference type="eggNOG" id="ENOG5030Z3B">
    <property type="taxonomic scope" value="Bacteria"/>
</dbReference>
<feature type="region of interest" description="Disordered" evidence="1">
    <location>
        <begin position="215"/>
        <end position="241"/>
    </location>
</feature>
<dbReference type="KEGG" id="ade:Adeh_3956"/>
<dbReference type="SMART" id="SM01321">
    <property type="entry name" value="Y1_Tnp"/>
    <property type="match status" value="1"/>
</dbReference>
<protein>
    <recommendedName>
        <fullName evidence="2">Transposase IS200-like domain-containing protein</fullName>
    </recommendedName>
</protein>
<dbReference type="GO" id="GO:0006313">
    <property type="term" value="P:DNA transposition"/>
    <property type="evidence" value="ECO:0007669"/>
    <property type="project" value="InterPro"/>
</dbReference>
<evidence type="ECO:0000256" key="1">
    <source>
        <dbReference type="SAM" id="MobiDB-lite"/>
    </source>
</evidence>
<evidence type="ECO:0000259" key="2">
    <source>
        <dbReference type="SMART" id="SM01321"/>
    </source>
</evidence>